<comment type="caution">
    <text evidence="1">The sequence shown here is derived from an EMBL/GenBank/DDBJ whole genome shotgun (WGS) entry which is preliminary data.</text>
</comment>
<dbReference type="EMBL" id="CAKOFQ010007150">
    <property type="protein sequence ID" value="CAH1992631.1"/>
    <property type="molecule type" value="Genomic_DNA"/>
</dbReference>
<proteinExistence type="predicted"/>
<sequence length="52" mass="5896">MRQLLLLVTGTFDHAIFEKVKKSLGLRSGLYGGWSNNSTFPSVRNCCNMTRF</sequence>
<dbReference type="AlphaFoldDB" id="A0A9P0LBY5"/>
<evidence type="ECO:0000313" key="1">
    <source>
        <dbReference type="EMBL" id="CAH1992631.1"/>
    </source>
</evidence>
<gene>
    <name evidence="1" type="ORF">ACAOBT_LOCUS20994</name>
</gene>
<dbReference type="Proteomes" id="UP001152888">
    <property type="component" value="Unassembled WGS sequence"/>
</dbReference>
<name>A0A9P0LBY5_ACAOB</name>
<protein>
    <submittedName>
        <fullName evidence="1">Uncharacterized protein</fullName>
    </submittedName>
</protein>
<accession>A0A9P0LBY5</accession>
<evidence type="ECO:0000313" key="2">
    <source>
        <dbReference type="Proteomes" id="UP001152888"/>
    </source>
</evidence>
<keyword evidence="2" id="KW-1185">Reference proteome</keyword>
<organism evidence="1 2">
    <name type="scientific">Acanthoscelides obtectus</name>
    <name type="common">Bean weevil</name>
    <name type="synonym">Bruchus obtectus</name>
    <dbReference type="NCBI Taxonomy" id="200917"/>
    <lineage>
        <taxon>Eukaryota</taxon>
        <taxon>Metazoa</taxon>
        <taxon>Ecdysozoa</taxon>
        <taxon>Arthropoda</taxon>
        <taxon>Hexapoda</taxon>
        <taxon>Insecta</taxon>
        <taxon>Pterygota</taxon>
        <taxon>Neoptera</taxon>
        <taxon>Endopterygota</taxon>
        <taxon>Coleoptera</taxon>
        <taxon>Polyphaga</taxon>
        <taxon>Cucujiformia</taxon>
        <taxon>Chrysomeloidea</taxon>
        <taxon>Chrysomelidae</taxon>
        <taxon>Bruchinae</taxon>
        <taxon>Bruchini</taxon>
        <taxon>Acanthoscelides</taxon>
    </lineage>
</organism>
<reference evidence="1" key="1">
    <citation type="submission" date="2022-03" db="EMBL/GenBank/DDBJ databases">
        <authorList>
            <person name="Sayadi A."/>
        </authorList>
    </citation>
    <scope>NUCLEOTIDE SEQUENCE</scope>
</reference>